<keyword evidence="4 10" id="KW-1133">Transmembrane helix</keyword>
<dbReference type="SUPFAM" id="SSF81340">
    <property type="entry name" value="Clc chloride channel"/>
    <property type="match status" value="1"/>
</dbReference>
<dbReference type="RefSeq" id="WP_006990473.1">
    <property type="nucleotide sequence ID" value="NZ_BAEP01000003.1"/>
</dbReference>
<proteinExistence type="predicted"/>
<comment type="subcellular location">
    <subcellularLocation>
        <location evidence="1">Membrane</location>
        <topology evidence="1">Multi-pass membrane protein</topology>
    </subcellularLocation>
</comment>
<evidence type="ECO:0000256" key="10">
    <source>
        <dbReference type="SAM" id="Phobius"/>
    </source>
</evidence>
<keyword evidence="5" id="KW-0406">Ion transport</keyword>
<dbReference type="PRINTS" id="PR00762">
    <property type="entry name" value="CLCHANNEL"/>
</dbReference>
<evidence type="ECO:0000256" key="8">
    <source>
        <dbReference type="ARBA" id="ARBA00023214"/>
    </source>
</evidence>
<keyword evidence="9" id="KW-0407">Ion channel</keyword>
<feature type="transmembrane region" description="Helical" evidence="10">
    <location>
        <begin position="161"/>
        <end position="179"/>
    </location>
</feature>
<dbReference type="PANTHER" id="PTHR43427">
    <property type="entry name" value="CHLORIDE CHANNEL PROTEIN CLC-E"/>
    <property type="match status" value="1"/>
</dbReference>
<evidence type="ECO:0000256" key="6">
    <source>
        <dbReference type="ARBA" id="ARBA00023136"/>
    </source>
</evidence>
<evidence type="ECO:0000256" key="4">
    <source>
        <dbReference type="ARBA" id="ARBA00022989"/>
    </source>
</evidence>
<keyword evidence="3 10" id="KW-0812">Transmembrane</keyword>
<evidence type="ECO:0000313" key="12">
    <source>
        <dbReference type="Proteomes" id="UP000006263"/>
    </source>
</evidence>
<dbReference type="AlphaFoldDB" id="K6YVZ3"/>
<dbReference type="GO" id="GO:0034707">
    <property type="term" value="C:chloride channel complex"/>
    <property type="evidence" value="ECO:0007669"/>
    <property type="project" value="UniProtKB-KW"/>
</dbReference>
<dbReference type="CDD" id="cd00400">
    <property type="entry name" value="Voltage_gated_ClC"/>
    <property type="match status" value="1"/>
</dbReference>
<evidence type="ECO:0000256" key="2">
    <source>
        <dbReference type="ARBA" id="ARBA00022448"/>
    </source>
</evidence>
<evidence type="ECO:0000256" key="9">
    <source>
        <dbReference type="ARBA" id="ARBA00023303"/>
    </source>
</evidence>
<organism evidence="11 12">
    <name type="scientific">Paraglaciecola mesophila KMM 241</name>
    <dbReference type="NCBI Taxonomy" id="1128912"/>
    <lineage>
        <taxon>Bacteria</taxon>
        <taxon>Pseudomonadati</taxon>
        <taxon>Pseudomonadota</taxon>
        <taxon>Gammaproteobacteria</taxon>
        <taxon>Alteromonadales</taxon>
        <taxon>Alteromonadaceae</taxon>
        <taxon>Paraglaciecola</taxon>
    </lineage>
</organism>
<evidence type="ECO:0000256" key="1">
    <source>
        <dbReference type="ARBA" id="ARBA00004141"/>
    </source>
</evidence>
<evidence type="ECO:0000256" key="5">
    <source>
        <dbReference type="ARBA" id="ARBA00023065"/>
    </source>
</evidence>
<feature type="transmembrane region" description="Helical" evidence="10">
    <location>
        <begin position="66"/>
        <end position="87"/>
    </location>
</feature>
<dbReference type="OrthoDB" id="9767361at2"/>
<evidence type="ECO:0000313" key="11">
    <source>
        <dbReference type="EMBL" id="GAC22322.1"/>
    </source>
</evidence>
<dbReference type="InterPro" id="IPR001807">
    <property type="entry name" value="ClC"/>
</dbReference>
<gene>
    <name evidence="11" type="ORF">GMES_0007</name>
</gene>
<evidence type="ECO:0000256" key="3">
    <source>
        <dbReference type="ARBA" id="ARBA00022692"/>
    </source>
</evidence>
<protein>
    <submittedName>
        <fullName evidence="11">Chloride channel protein, CIC family</fullName>
    </submittedName>
</protein>
<comment type="caution">
    <text evidence="11">The sequence shown here is derived from an EMBL/GenBank/DDBJ whole genome shotgun (WGS) entry which is preliminary data.</text>
</comment>
<keyword evidence="8" id="KW-0868">Chloride</keyword>
<reference evidence="11 12" key="1">
    <citation type="journal article" date="2017" name="Antonie Van Leeuwenhoek">
        <title>Rhizobium rhizosphaerae sp. nov., a novel species isolated from rice rhizosphere.</title>
        <authorList>
            <person name="Zhao J.J."/>
            <person name="Zhang J."/>
            <person name="Zhang R.J."/>
            <person name="Zhang C.W."/>
            <person name="Yin H.Q."/>
            <person name="Zhang X.X."/>
        </authorList>
    </citation>
    <scope>NUCLEOTIDE SEQUENCE [LARGE SCALE GENOMIC DNA]</scope>
    <source>
        <strain evidence="11 12">KMM 241</strain>
    </source>
</reference>
<evidence type="ECO:0000256" key="7">
    <source>
        <dbReference type="ARBA" id="ARBA00023173"/>
    </source>
</evidence>
<dbReference type="Proteomes" id="UP000006263">
    <property type="component" value="Unassembled WGS sequence"/>
</dbReference>
<sequence>MFEKYSWRTRREIYMGIWSFCLGVVGAIGALMFIWLLQLCSELFIVGIGHFDETQPLTFPFSMPLYWVPVVTTLGGLISGVIVYRLAPEAEGHGTDAYIDAFHQHDGAIRSRVPWVKALASAITIGSGGSAGREGPTAQICAGIAAILADRFRLANAERRLLTVVATAAGLSAIFKSPLGSALFAVKVLYSGFSMETRALYFAILASATAYTIMGFVVGWSPIFNIQAALYGLNNTHRTQTFVM</sequence>
<name>K6YVZ3_9ALTE</name>
<keyword evidence="7" id="KW-0869">Chloride channel</keyword>
<dbReference type="EMBL" id="BAEP01000003">
    <property type="protein sequence ID" value="GAC22322.1"/>
    <property type="molecule type" value="Genomic_DNA"/>
</dbReference>
<dbReference type="InterPro" id="IPR050368">
    <property type="entry name" value="ClC-type_chloride_channel"/>
</dbReference>
<keyword evidence="6 10" id="KW-0472">Membrane</keyword>
<feature type="transmembrane region" description="Helical" evidence="10">
    <location>
        <begin position="12"/>
        <end position="37"/>
    </location>
</feature>
<keyword evidence="2" id="KW-0813">Transport</keyword>
<accession>K6YVZ3</accession>
<dbReference type="eggNOG" id="COG0038">
    <property type="taxonomic scope" value="Bacteria"/>
</dbReference>
<dbReference type="PANTHER" id="PTHR43427:SF6">
    <property type="entry name" value="CHLORIDE CHANNEL PROTEIN CLC-E"/>
    <property type="match status" value="1"/>
</dbReference>
<feature type="transmembrane region" description="Helical" evidence="10">
    <location>
        <begin position="199"/>
        <end position="220"/>
    </location>
</feature>
<dbReference type="Pfam" id="PF00654">
    <property type="entry name" value="Voltage_CLC"/>
    <property type="match status" value="1"/>
</dbReference>
<dbReference type="GO" id="GO:0005254">
    <property type="term" value="F:chloride channel activity"/>
    <property type="evidence" value="ECO:0007669"/>
    <property type="project" value="UniProtKB-KW"/>
</dbReference>
<dbReference type="Gene3D" id="1.10.3080.10">
    <property type="entry name" value="Clc chloride channel"/>
    <property type="match status" value="1"/>
</dbReference>
<dbReference type="InterPro" id="IPR014743">
    <property type="entry name" value="Cl-channel_core"/>
</dbReference>